<feature type="domain" description="Protein kinase" evidence="15">
    <location>
        <begin position="62"/>
        <end position="359"/>
    </location>
</feature>
<dbReference type="PROSITE" id="PS00107">
    <property type="entry name" value="PROTEIN_KINASE_ATP"/>
    <property type="match status" value="1"/>
</dbReference>
<comment type="catalytic activity">
    <reaction evidence="10">
        <text>L-seryl-[protein] + ATP = O-phospho-L-seryl-[protein] + ADP + H(+)</text>
        <dbReference type="Rhea" id="RHEA:17989"/>
        <dbReference type="Rhea" id="RHEA-COMP:9863"/>
        <dbReference type="Rhea" id="RHEA-COMP:11604"/>
        <dbReference type="ChEBI" id="CHEBI:15378"/>
        <dbReference type="ChEBI" id="CHEBI:29999"/>
        <dbReference type="ChEBI" id="CHEBI:30616"/>
        <dbReference type="ChEBI" id="CHEBI:83421"/>
        <dbReference type="ChEBI" id="CHEBI:456216"/>
        <dbReference type="EC" id="2.7.11.22"/>
    </reaction>
</comment>
<dbReference type="InterPro" id="IPR050108">
    <property type="entry name" value="CDK"/>
</dbReference>
<comment type="subcellular location">
    <subcellularLocation>
        <location evidence="1">Nucleus</location>
    </subcellularLocation>
</comment>
<feature type="compositionally biased region" description="Acidic residues" evidence="13">
    <location>
        <begin position="652"/>
        <end position="663"/>
    </location>
</feature>
<reference evidence="16" key="1">
    <citation type="submission" date="2016-04" db="EMBL/GenBank/DDBJ databases">
        <authorList>
            <person name="Evans L.H."/>
            <person name="Alamgir A."/>
            <person name="Owens N."/>
            <person name="Weber N.D."/>
            <person name="Virtaneva K."/>
            <person name="Barbian K."/>
            <person name="Babar A."/>
            <person name="Rosenke K."/>
        </authorList>
    </citation>
    <scope>NUCLEOTIDE SEQUENCE [LARGE SCALE GENOMIC DNA]</scope>
    <source>
        <strain evidence="16">CBS 101.48</strain>
    </source>
</reference>
<dbReference type="FunFam" id="3.30.200.20:FF:000124">
    <property type="entry name" value="Cyclin-dependent kinase 4"/>
    <property type="match status" value="1"/>
</dbReference>
<evidence type="ECO:0000256" key="14">
    <source>
        <dbReference type="SAM" id="Phobius"/>
    </source>
</evidence>
<dbReference type="InterPro" id="IPR011009">
    <property type="entry name" value="Kinase-like_dom_sf"/>
</dbReference>
<keyword evidence="14" id="KW-1133">Transmembrane helix</keyword>
<keyword evidence="7 12" id="KW-0067">ATP-binding</keyword>
<dbReference type="PROSITE" id="PS00108">
    <property type="entry name" value="PROTEIN_KINASE_ST"/>
    <property type="match status" value="1"/>
</dbReference>
<dbReference type="EMBL" id="LT553800">
    <property type="protein sequence ID" value="SAM02264.1"/>
    <property type="molecule type" value="Genomic_DNA"/>
</dbReference>
<evidence type="ECO:0000256" key="6">
    <source>
        <dbReference type="ARBA" id="ARBA00022777"/>
    </source>
</evidence>
<evidence type="ECO:0000256" key="2">
    <source>
        <dbReference type="ARBA" id="ARBA00006485"/>
    </source>
</evidence>
<comment type="catalytic activity">
    <reaction evidence="11">
        <text>[DNA-directed RNA polymerase] + ATP = phospho-[DNA-directed RNA polymerase] + ADP + H(+)</text>
        <dbReference type="Rhea" id="RHEA:10216"/>
        <dbReference type="Rhea" id="RHEA-COMP:11321"/>
        <dbReference type="Rhea" id="RHEA-COMP:11322"/>
        <dbReference type="ChEBI" id="CHEBI:15378"/>
        <dbReference type="ChEBI" id="CHEBI:30616"/>
        <dbReference type="ChEBI" id="CHEBI:43176"/>
        <dbReference type="ChEBI" id="CHEBI:68546"/>
        <dbReference type="ChEBI" id="CHEBI:456216"/>
        <dbReference type="EC" id="2.7.11.23"/>
    </reaction>
</comment>
<feature type="transmembrane region" description="Helical" evidence="14">
    <location>
        <begin position="405"/>
        <end position="424"/>
    </location>
</feature>
<evidence type="ECO:0000256" key="3">
    <source>
        <dbReference type="ARBA" id="ARBA00022527"/>
    </source>
</evidence>
<dbReference type="InterPro" id="IPR000719">
    <property type="entry name" value="Prot_kinase_dom"/>
</dbReference>
<dbReference type="PANTHER" id="PTHR24056">
    <property type="entry name" value="CELL DIVISION PROTEIN KINASE"/>
    <property type="match status" value="1"/>
</dbReference>
<keyword evidence="14" id="KW-0472">Membrane</keyword>
<dbReference type="Gene3D" id="3.30.200.20">
    <property type="entry name" value="Phosphorylase Kinase, domain 1"/>
    <property type="match status" value="1"/>
</dbReference>
<evidence type="ECO:0000313" key="17">
    <source>
        <dbReference type="Proteomes" id="UP000078561"/>
    </source>
</evidence>
<evidence type="ECO:0000259" key="15">
    <source>
        <dbReference type="PROSITE" id="PS50011"/>
    </source>
</evidence>
<evidence type="ECO:0000256" key="8">
    <source>
        <dbReference type="ARBA" id="ARBA00023242"/>
    </source>
</evidence>
<dbReference type="PROSITE" id="PS50011">
    <property type="entry name" value="PROTEIN_KINASE_DOM"/>
    <property type="match status" value="1"/>
</dbReference>
<feature type="compositionally biased region" description="Polar residues" evidence="13">
    <location>
        <begin position="801"/>
        <end position="818"/>
    </location>
</feature>
<feature type="compositionally biased region" description="Basic residues" evidence="13">
    <location>
        <begin position="537"/>
        <end position="555"/>
    </location>
</feature>
<dbReference type="GO" id="GO:0005524">
    <property type="term" value="F:ATP binding"/>
    <property type="evidence" value="ECO:0007669"/>
    <property type="project" value="UniProtKB-UniRule"/>
</dbReference>
<dbReference type="GO" id="GO:0005634">
    <property type="term" value="C:nucleus"/>
    <property type="evidence" value="ECO:0007669"/>
    <property type="project" value="UniProtKB-SubCell"/>
</dbReference>
<feature type="region of interest" description="Disordered" evidence="13">
    <location>
        <begin position="789"/>
        <end position="874"/>
    </location>
</feature>
<dbReference type="Pfam" id="PF00069">
    <property type="entry name" value="Pkinase"/>
    <property type="match status" value="1"/>
</dbReference>
<comment type="similarity">
    <text evidence="2">Belongs to the protein kinase superfamily. CMGC Ser/Thr protein kinase family. CDC2/CDKX subfamily.</text>
</comment>
<dbReference type="PANTHER" id="PTHR24056:SF233">
    <property type="entry name" value="CYCLIN-DEPENDENT KINASE 9"/>
    <property type="match status" value="1"/>
</dbReference>
<feature type="binding site" evidence="12">
    <location>
        <position position="91"/>
    </location>
    <ligand>
        <name>ATP</name>
        <dbReference type="ChEBI" id="CHEBI:30616"/>
    </ligand>
</feature>
<feature type="compositionally biased region" description="Polar residues" evidence="13">
    <location>
        <begin position="860"/>
        <end position="873"/>
    </location>
</feature>
<keyword evidence="3" id="KW-0723">Serine/threonine-protein kinase</keyword>
<dbReference type="SMART" id="SM00220">
    <property type="entry name" value="S_TKc"/>
    <property type="match status" value="1"/>
</dbReference>
<dbReference type="FunFam" id="1.10.510.10:FF:000415">
    <property type="entry name" value="CMGC/CDK/CRK7 protein kinase, variant"/>
    <property type="match status" value="1"/>
</dbReference>
<accession>A0A163JSL9</accession>
<evidence type="ECO:0000256" key="4">
    <source>
        <dbReference type="ARBA" id="ARBA00022679"/>
    </source>
</evidence>
<evidence type="ECO:0000256" key="7">
    <source>
        <dbReference type="ARBA" id="ARBA00022840"/>
    </source>
</evidence>
<keyword evidence="5 12" id="KW-0547">Nucleotide-binding</keyword>
<feature type="compositionally biased region" description="Polar residues" evidence="13">
    <location>
        <begin position="666"/>
        <end position="677"/>
    </location>
</feature>
<dbReference type="STRING" id="4829.A0A163JSL9"/>
<evidence type="ECO:0000256" key="12">
    <source>
        <dbReference type="PROSITE-ProRule" id="PRU10141"/>
    </source>
</evidence>
<name>A0A163JSL9_ABSGL</name>
<evidence type="ECO:0000256" key="5">
    <source>
        <dbReference type="ARBA" id="ARBA00022741"/>
    </source>
</evidence>
<sequence>MKRTASEDLSMERLSKHTRSTPEESASSSVSPAYSIHSSSPAYRYPSRHSRSYLGCSKLTDYDVEDKVGEGTFGEVHKARSRLNGQLVALKRILMHNEKEGVPITAIREIKILKQLRHKNIVPLSDIAVDRGDAARKERGSIYMVFPYMDHDLAGLLDNPAVRLSTPQIKTYLKQLLEGTAYLHHVSQGNERLNKILHRDMKAANLLINNQGILQIADFGLARGVEEENREYTSCVVTRWYRPPELFLGERRYTTAIDMWGIGCVFGELLRGKPLLQGVDDFDQLKRIFMLCGSPTQENMPGWNKLQDAGTVKFDPSTRRVVEEFKKYDLQAADLMDKFLTLDPLRRITALEALDHDYFYTKPYPAEPGDLPKYEASHEMDRRRAKQTAESRHTSVKPRKAISGLYIPTLISLSLLSFIFPWLVEMQTYFTCTMFCLPKSHQQQQQQQAVNEEPNAFDLTWRNYLPSTSQLCPCLPLIGRPRQGILLDDSNTTDHNNLLISPPYYNDFYQANAVRGYLDDQHDREFDDLLLTNNKLKKTTSGKSKKRSKRKRYPKQRLLAKPTVTPAPYGYYDDDEDTAYDYHGNTTDGYSYYDHEQNQGPTVYEVYSDNEQQDAVYLGDDQIAHMVNNYDSGQQHEFYAPRTIPFIINSNNDDDDDGYDDDENNQHTTMKGSSIQAAVSREDGDDHQQQRHHDDQMTPEPTVATAALAAQAILSETLEDLTEKLAFIRTNMMDIGSSTQKQQQHDDDDDEEDDTATLHTMKTIVKKRSSDRLSTSSDLDSIASEALHEYENTSPHRPPRQHTSTSDYHNRRFSSNIGSDLHMPVASSSSSSTPYSQPSHPFAYFTEPVDNDDDDDDHTSAQPGTKDTSSSIQGAVMNFGRKWFG</sequence>
<evidence type="ECO:0000256" key="13">
    <source>
        <dbReference type="SAM" id="MobiDB-lite"/>
    </source>
</evidence>
<dbReference type="Gene3D" id="1.10.510.10">
    <property type="entry name" value="Transferase(Phosphotransferase) domain 1"/>
    <property type="match status" value="1"/>
</dbReference>
<gene>
    <name evidence="16" type="primary">ABSGL_08043.1 scaffold 9578</name>
</gene>
<dbReference type="AlphaFoldDB" id="A0A163JSL9"/>
<protein>
    <recommendedName>
        <fullName evidence="15">Protein kinase domain-containing protein</fullName>
    </recommendedName>
</protein>
<feature type="region of interest" description="Disordered" evidence="13">
    <location>
        <begin position="376"/>
        <end position="396"/>
    </location>
</feature>
<organism evidence="16">
    <name type="scientific">Absidia glauca</name>
    <name type="common">Pin mould</name>
    <dbReference type="NCBI Taxonomy" id="4829"/>
    <lineage>
        <taxon>Eukaryota</taxon>
        <taxon>Fungi</taxon>
        <taxon>Fungi incertae sedis</taxon>
        <taxon>Mucoromycota</taxon>
        <taxon>Mucoromycotina</taxon>
        <taxon>Mucoromycetes</taxon>
        <taxon>Mucorales</taxon>
        <taxon>Cunninghamellaceae</taxon>
        <taxon>Absidia</taxon>
    </lineage>
</organism>
<keyword evidence="14" id="KW-0812">Transmembrane</keyword>
<feature type="region of interest" description="Disordered" evidence="13">
    <location>
        <begin position="1"/>
        <end position="49"/>
    </location>
</feature>
<keyword evidence="6" id="KW-0418">Kinase</keyword>
<dbReference type="InterPro" id="IPR008271">
    <property type="entry name" value="Ser/Thr_kinase_AS"/>
</dbReference>
<feature type="compositionally biased region" description="Basic and acidic residues" evidence="13">
    <location>
        <begin position="1"/>
        <end position="15"/>
    </location>
</feature>
<evidence type="ECO:0000256" key="1">
    <source>
        <dbReference type="ARBA" id="ARBA00004123"/>
    </source>
</evidence>
<comment type="catalytic activity">
    <reaction evidence="9">
        <text>L-threonyl-[protein] + ATP = O-phospho-L-threonyl-[protein] + ADP + H(+)</text>
        <dbReference type="Rhea" id="RHEA:46608"/>
        <dbReference type="Rhea" id="RHEA-COMP:11060"/>
        <dbReference type="Rhea" id="RHEA-COMP:11605"/>
        <dbReference type="ChEBI" id="CHEBI:15378"/>
        <dbReference type="ChEBI" id="CHEBI:30013"/>
        <dbReference type="ChEBI" id="CHEBI:30616"/>
        <dbReference type="ChEBI" id="CHEBI:61977"/>
        <dbReference type="ChEBI" id="CHEBI:456216"/>
        <dbReference type="EC" id="2.7.11.22"/>
    </reaction>
</comment>
<evidence type="ECO:0000313" key="16">
    <source>
        <dbReference type="EMBL" id="SAM02264.1"/>
    </source>
</evidence>
<feature type="region of interest" description="Disordered" evidence="13">
    <location>
        <begin position="537"/>
        <end position="557"/>
    </location>
</feature>
<keyword evidence="8" id="KW-0539">Nucleus</keyword>
<evidence type="ECO:0000256" key="11">
    <source>
        <dbReference type="ARBA" id="ARBA00049280"/>
    </source>
</evidence>
<dbReference type="InterPro" id="IPR017441">
    <property type="entry name" value="Protein_kinase_ATP_BS"/>
</dbReference>
<feature type="compositionally biased region" description="Low complexity" evidence="13">
    <location>
        <begin position="23"/>
        <end position="42"/>
    </location>
</feature>
<keyword evidence="4" id="KW-0808">Transferase</keyword>
<dbReference type="GO" id="GO:0008353">
    <property type="term" value="F:RNA polymerase II CTD heptapeptide repeat kinase activity"/>
    <property type="evidence" value="ECO:0007669"/>
    <property type="project" value="UniProtKB-EC"/>
</dbReference>
<evidence type="ECO:0000256" key="10">
    <source>
        <dbReference type="ARBA" id="ARBA00048367"/>
    </source>
</evidence>
<feature type="compositionally biased region" description="Low complexity" evidence="13">
    <location>
        <begin position="824"/>
        <end position="841"/>
    </location>
</feature>
<keyword evidence="17" id="KW-1185">Reference proteome</keyword>
<dbReference type="SUPFAM" id="SSF56112">
    <property type="entry name" value="Protein kinase-like (PK-like)"/>
    <property type="match status" value="1"/>
</dbReference>
<feature type="compositionally biased region" description="Basic and acidic residues" evidence="13">
    <location>
        <begin position="376"/>
        <end position="393"/>
    </location>
</feature>
<feature type="compositionally biased region" description="Basic and acidic residues" evidence="13">
    <location>
        <begin position="680"/>
        <end position="696"/>
    </location>
</feature>
<proteinExistence type="inferred from homology"/>
<dbReference type="GO" id="GO:0004693">
    <property type="term" value="F:cyclin-dependent protein serine/threonine kinase activity"/>
    <property type="evidence" value="ECO:0007669"/>
    <property type="project" value="UniProtKB-EC"/>
</dbReference>
<dbReference type="Proteomes" id="UP000078561">
    <property type="component" value="Unassembled WGS sequence"/>
</dbReference>
<evidence type="ECO:0000256" key="9">
    <source>
        <dbReference type="ARBA" id="ARBA00047811"/>
    </source>
</evidence>
<dbReference type="InParanoid" id="A0A163JSL9"/>
<feature type="region of interest" description="Disordered" evidence="13">
    <location>
        <begin position="647"/>
        <end position="698"/>
    </location>
</feature>
<dbReference type="OrthoDB" id="2289342at2759"/>